<name>A0ABP8KDM0_9ACTN</name>
<keyword evidence="4" id="KW-1185">Reference proteome</keyword>
<reference evidence="4" key="1">
    <citation type="journal article" date="2019" name="Int. J. Syst. Evol. Microbiol.">
        <title>The Global Catalogue of Microorganisms (GCM) 10K type strain sequencing project: providing services to taxonomists for standard genome sequencing and annotation.</title>
        <authorList>
            <consortium name="The Broad Institute Genomics Platform"/>
            <consortium name="The Broad Institute Genome Sequencing Center for Infectious Disease"/>
            <person name="Wu L."/>
            <person name="Ma J."/>
        </authorList>
    </citation>
    <scope>NUCLEOTIDE SEQUENCE [LARGE SCALE GENOMIC DNA]</scope>
    <source>
        <strain evidence="4">JCM 17688</strain>
    </source>
</reference>
<keyword evidence="2" id="KW-0812">Transmembrane</keyword>
<dbReference type="RefSeq" id="WP_345000650.1">
    <property type="nucleotide sequence ID" value="NZ_BAABFR010000118.1"/>
</dbReference>
<evidence type="ECO:0000313" key="4">
    <source>
        <dbReference type="Proteomes" id="UP001500635"/>
    </source>
</evidence>
<feature type="transmembrane region" description="Helical" evidence="2">
    <location>
        <begin position="6"/>
        <end position="28"/>
    </location>
</feature>
<feature type="transmembrane region" description="Helical" evidence="2">
    <location>
        <begin position="79"/>
        <end position="98"/>
    </location>
</feature>
<evidence type="ECO:0008006" key="5">
    <source>
        <dbReference type="Google" id="ProtNLM"/>
    </source>
</evidence>
<dbReference type="Proteomes" id="UP001500635">
    <property type="component" value="Unassembled WGS sequence"/>
</dbReference>
<evidence type="ECO:0000256" key="2">
    <source>
        <dbReference type="SAM" id="Phobius"/>
    </source>
</evidence>
<comment type="caution">
    <text evidence="3">The sequence shown here is derived from an EMBL/GenBank/DDBJ whole genome shotgun (WGS) entry which is preliminary data.</text>
</comment>
<feature type="transmembrane region" description="Helical" evidence="2">
    <location>
        <begin position="141"/>
        <end position="162"/>
    </location>
</feature>
<feature type="transmembrane region" description="Helical" evidence="2">
    <location>
        <begin position="49"/>
        <end position="73"/>
    </location>
</feature>
<evidence type="ECO:0000313" key="3">
    <source>
        <dbReference type="EMBL" id="GAA4404194.1"/>
    </source>
</evidence>
<proteinExistence type="predicted"/>
<feature type="compositionally biased region" description="Basic and acidic residues" evidence="1">
    <location>
        <begin position="117"/>
        <end position="127"/>
    </location>
</feature>
<gene>
    <name evidence="3" type="ORF">GCM10023147_46430</name>
</gene>
<evidence type="ECO:0000256" key="1">
    <source>
        <dbReference type="SAM" id="MobiDB-lite"/>
    </source>
</evidence>
<keyword evidence="2" id="KW-0472">Membrane</keyword>
<keyword evidence="2" id="KW-1133">Transmembrane helix</keyword>
<accession>A0ABP8KDM0</accession>
<organism evidence="3 4">
    <name type="scientific">Tsukamurella soli</name>
    <dbReference type="NCBI Taxonomy" id="644556"/>
    <lineage>
        <taxon>Bacteria</taxon>
        <taxon>Bacillati</taxon>
        <taxon>Actinomycetota</taxon>
        <taxon>Actinomycetes</taxon>
        <taxon>Mycobacteriales</taxon>
        <taxon>Tsukamurellaceae</taxon>
        <taxon>Tsukamurella</taxon>
    </lineage>
</organism>
<protein>
    <recommendedName>
        <fullName evidence="5">Transmembrane protein</fullName>
    </recommendedName>
</protein>
<sequence>MSGHTAAAVQTAVVFVWLGMVLGISFLEAPLKFRAPGITIPLGVGIGRLVFRALNAVEATAAVVSIVALAAHWSESSTTAKVLTFVTVAVLAVGAGVLRPIMDRRVRAGELSTDGASRNEERAERATRPSGAGVPRNPTHLLYVGLEVVKVVVLVWLGIAVMP</sequence>
<dbReference type="EMBL" id="BAABFR010000118">
    <property type="protein sequence ID" value="GAA4404194.1"/>
    <property type="molecule type" value="Genomic_DNA"/>
</dbReference>
<feature type="region of interest" description="Disordered" evidence="1">
    <location>
        <begin position="112"/>
        <end position="133"/>
    </location>
</feature>